<dbReference type="EMBL" id="CAXHTB010000024">
    <property type="protein sequence ID" value="CAL0332816.1"/>
    <property type="molecule type" value="Genomic_DNA"/>
</dbReference>
<sequence length="102" mass="11152">MPNVKYFWNPLKSAPQSQCASSPIEDPTHSSSTINHTDPSPSVQALSQVTHDTTPPVHSLQAIDVSTPEVPKEVETLTDHVGRESTYYSVVEAIGTSVMFTW</sequence>
<feature type="compositionally biased region" description="Polar residues" evidence="1">
    <location>
        <begin position="29"/>
        <end position="52"/>
    </location>
</feature>
<evidence type="ECO:0000313" key="2">
    <source>
        <dbReference type="EMBL" id="CAL0332816.1"/>
    </source>
</evidence>
<dbReference type="AlphaFoldDB" id="A0AAV1YFN5"/>
<accession>A0AAV1YFN5</accession>
<keyword evidence="3" id="KW-1185">Reference proteome</keyword>
<organism evidence="2 3">
    <name type="scientific">Lupinus luteus</name>
    <name type="common">European yellow lupine</name>
    <dbReference type="NCBI Taxonomy" id="3873"/>
    <lineage>
        <taxon>Eukaryota</taxon>
        <taxon>Viridiplantae</taxon>
        <taxon>Streptophyta</taxon>
        <taxon>Embryophyta</taxon>
        <taxon>Tracheophyta</taxon>
        <taxon>Spermatophyta</taxon>
        <taxon>Magnoliopsida</taxon>
        <taxon>eudicotyledons</taxon>
        <taxon>Gunneridae</taxon>
        <taxon>Pentapetalae</taxon>
        <taxon>rosids</taxon>
        <taxon>fabids</taxon>
        <taxon>Fabales</taxon>
        <taxon>Fabaceae</taxon>
        <taxon>Papilionoideae</taxon>
        <taxon>50 kb inversion clade</taxon>
        <taxon>genistoids sensu lato</taxon>
        <taxon>core genistoids</taxon>
        <taxon>Genisteae</taxon>
        <taxon>Lupinus</taxon>
    </lineage>
</organism>
<reference evidence="2 3" key="1">
    <citation type="submission" date="2024-03" db="EMBL/GenBank/DDBJ databases">
        <authorList>
            <person name="Martinez-Hernandez J."/>
        </authorList>
    </citation>
    <scope>NUCLEOTIDE SEQUENCE [LARGE SCALE GENOMIC DNA]</scope>
</reference>
<gene>
    <name evidence="2" type="ORF">LLUT_LOCUS33876</name>
</gene>
<comment type="caution">
    <text evidence="2">The sequence shown here is derived from an EMBL/GenBank/DDBJ whole genome shotgun (WGS) entry which is preliminary data.</text>
</comment>
<feature type="region of interest" description="Disordered" evidence="1">
    <location>
        <begin position="13"/>
        <end position="52"/>
    </location>
</feature>
<proteinExistence type="predicted"/>
<evidence type="ECO:0000313" key="3">
    <source>
        <dbReference type="Proteomes" id="UP001497480"/>
    </source>
</evidence>
<name>A0AAV1YFN5_LUPLU</name>
<evidence type="ECO:0000256" key="1">
    <source>
        <dbReference type="SAM" id="MobiDB-lite"/>
    </source>
</evidence>
<dbReference type="Proteomes" id="UP001497480">
    <property type="component" value="Unassembled WGS sequence"/>
</dbReference>
<protein>
    <submittedName>
        <fullName evidence="2">Uncharacterized protein</fullName>
    </submittedName>
</protein>